<evidence type="ECO:0000259" key="10">
    <source>
        <dbReference type="Pfam" id="PF02776"/>
    </source>
</evidence>
<dbReference type="AlphaFoldDB" id="A0AA35SXS4"/>
<dbReference type="Proteomes" id="UP001174909">
    <property type="component" value="Unassembled WGS sequence"/>
</dbReference>
<dbReference type="Gene3D" id="3.40.50.970">
    <property type="match status" value="2"/>
</dbReference>
<gene>
    <name evidence="11" type="ORF">GBAR_LOCUS21063</name>
</gene>
<dbReference type="GO" id="GO:0000287">
    <property type="term" value="F:magnesium ion binding"/>
    <property type="evidence" value="ECO:0007669"/>
    <property type="project" value="InterPro"/>
</dbReference>
<dbReference type="InterPro" id="IPR012001">
    <property type="entry name" value="Thiamin_PyroP_enz_TPP-bd_dom"/>
</dbReference>
<comment type="similarity">
    <text evidence="1 7">Belongs to the TPP enzyme family.</text>
</comment>
<dbReference type="InterPro" id="IPR011766">
    <property type="entry name" value="TPP_enzyme_TPP-bd"/>
</dbReference>
<dbReference type="Pfam" id="PF02776">
    <property type="entry name" value="TPP_enzyme_N"/>
    <property type="match status" value="1"/>
</dbReference>
<evidence type="ECO:0000313" key="12">
    <source>
        <dbReference type="Proteomes" id="UP001174909"/>
    </source>
</evidence>
<evidence type="ECO:0000259" key="9">
    <source>
        <dbReference type="Pfam" id="PF02775"/>
    </source>
</evidence>
<evidence type="ECO:0000259" key="8">
    <source>
        <dbReference type="Pfam" id="PF00205"/>
    </source>
</evidence>
<dbReference type="InterPro" id="IPR012000">
    <property type="entry name" value="Thiamin_PyroP_enz_cen_dom"/>
</dbReference>
<dbReference type="Gene3D" id="3.40.50.1220">
    <property type="entry name" value="TPP-binding domain"/>
    <property type="match status" value="1"/>
</dbReference>
<dbReference type="Pfam" id="PF02775">
    <property type="entry name" value="TPP_enzyme_C"/>
    <property type="match status" value="1"/>
</dbReference>
<dbReference type="SUPFAM" id="SSF52518">
    <property type="entry name" value="Thiamin diphosphate-binding fold (THDP-binding)"/>
    <property type="match status" value="2"/>
</dbReference>
<keyword evidence="12" id="KW-1185">Reference proteome</keyword>
<keyword evidence="3 7" id="KW-0786">Thiamine pyrophosphate</keyword>
<dbReference type="InterPro" id="IPR029035">
    <property type="entry name" value="DHS-like_NAD/FAD-binding_dom"/>
</dbReference>
<feature type="domain" description="Thiamine pyrophosphate enzyme N-terminal TPP-binding" evidence="10">
    <location>
        <begin position="4"/>
        <end position="114"/>
    </location>
</feature>
<dbReference type="GO" id="GO:0009097">
    <property type="term" value="P:isoleucine biosynthetic process"/>
    <property type="evidence" value="ECO:0007669"/>
    <property type="project" value="TreeGrafter"/>
</dbReference>
<reference evidence="11" key="1">
    <citation type="submission" date="2023-03" db="EMBL/GenBank/DDBJ databases">
        <authorList>
            <person name="Steffen K."/>
            <person name="Cardenas P."/>
        </authorList>
    </citation>
    <scope>NUCLEOTIDE SEQUENCE</scope>
</reference>
<dbReference type="CDD" id="cd00568">
    <property type="entry name" value="TPP_enzymes"/>
    <property type="match status" value="1"/>
</dbReference>
<comment type="catalytic activity">
    <reaction evidence="5">
        <text>2-hydroxyoctadecanoyl-CoA = heptadecanal + formyl-CoA</text>
        <dbReference type="Rhea" id="RHEA:55196"/>
        <dbReference type="ChEBI" id="CHEBI:57376"/>
        <dbReference type="ChEBI" id="CHEBI:74116"/>
        <dbReference type="ChEBI" id="CHEBI:138631"/>
    </reaction>
    <physiologicalReaction direction="left-to-right" evidence="5">
        <dbReference type="Rhea" id="RHEA:55197"/>
    </physiologicalReaction>
</comment>
<evidence type="ECO:0000313" key="11">
    <source>
        <dbReference type="EMBL" id="CAI8037649.1"/>
    </source>
</evidence>
<feature type="domain" description="Thiamine pyrophosphate enzyme central" evidence="8">
    <location>
        <begin position="179"/>
        <end position="305"/>
    </location>
</feature>
<dbReference type="GO" id="GO:0003984">
    <property type="term" value="F:acetolactate synthase activity"/>
    <property type="evidence" value="ECO:0007669"/>
    <property type="project" value="TreeGrafter"/>
</dbReference>
<evidence type="ECO:0000256" key="7">
    <source>
        <dbReference type="RuleBase" id="RU362132"/>
    </source>
</evidence>
<dbReference type="PANTHER" id="PTHR18968">
    <property type="entry name" value="THIAMINE PYROPHOSPHATE ENZYMES"/>
    <property type="match status" value="1"/>
</dbReference>
<dbReference type="GO" id="GO:0030976">
    <property type="term" value="F:thiamine pyrophosphate binding"/>
    <property type="evidence" value="ECO:0007669"/>
    <property type="project" value="InterPro"/>
</dbReference>
<organism evidence="11 12">
    <name type="scientific">Geodia barretti</name>
    <name type="common">Barrett's horny sponge</name>
    <dbReference type="NCBI Taxonomy" id="519541"/>
    <lineage>
        <taxon>Eukaryota</taxon>
        <taxon>Metazoa</taxon>
        <taxon>Porifera</taxon>
        <taxon>Demospongiae</taxon>
        <taxon>Heteroscleromorpha</taxon>
        <taxon>Tetractinellida</taxon>
        <taxon>Astrophorina</taxon>
        <taxon>Geodiidae</taxon>
        <taxon>Geodia</taxon>
    </lineage>
</organism>
<dbReference type="InterPro" id="IPR045229">
    <property type="entry name" value="TPP_enz"/>
</dbReference>
<accession>A0AA35SXS4</accession>
<evidence type="ECO:0000256" key="5">
    <source>
        <dbReference type="ARBA" id="ARBA00048738"/>
    </source>
</evidence>
<evidence type="ECO:0000256" key="4">
    <source>
        <dbReference type="ARBA" id="ARBA00030510"/>
    </source>
</evidence>
<dbReference type="PANTHER" id="PTHR18968:SF167">
    <property type="entry name" value="ACETOLACTATE SYNTHASE LARGE SUBUNIT ILVB2-RELATED"/>
    <property type="match status" value="1"/>
</dbReference>
<dbReference type="GO" id="GO:0009099">
    <property type="term" value="P:L-valine biosynthetic process"/>
    <property type="evidence" value="ECO:0007669"/>
    <property type="project" value="TreeGrafter"/>
</dbReference>
<evidence type="ECO:0000256" key="6">
    <source>
        <dbReference type="ARBA" id="ARBA00048767"/>
    </source>
</evidence>
<evidence type="ECO:0000256" key="3">
    <source>
        <dbReference type="ARBA" id="ARBA00023052"/>
    </source>
</evidence>
<dbReference type="GO" id="GO:0050660">
    <property type="term" value="F:flavin adenine dinucleotide binding"/>
    <property type="evidence" value="ECO:0007669"/>
    <property type="project" value="TreeGrafter"/>
</dbReference>
<dbReference type="SUPFAM" id="SSF52467">
    <property type="entry name" value="DHS-like NAD/FAD-binding domain"/>
    <property type="match status" value="1"/>
</dbReference>
<protein>
    <recommendedName>
        <fullName evidence="2">2-hydroxyacyl-CoA lyase 2</fullName>
    </recommendedName>
    <alternativeName>
        <fullName evidence="4">IlvB-like protein</fullName>
    </alternativeName>
</protein>
<comment type="catalytic activity">
    <reaction evidence="6">
        <text>(2R)-hydroxyhexadecanoyl-CoA = pentadecanal + formyl-CoA</text>
        <dbReference type="Rhea" id="RHEA:55212"/>
        <dbReference type="ChEBI" id="CHEBI:17302"/>
        <dbReference type="ChEBI" id="CHEBI:57376"/>
        <dbReference type="ChEBI" id="CHEBI:138654"/>
    </reaction>
    <physiologicalReaction direction="left-to-right" evidence="6">
        <dbReference type="Rhea" id="RHEA:55213"/>
    </physiologicalReaction>
</comment>
<dbReference type="InterPro" id="IPR029061">
    <property type="entry name" value="THDP-binding"/>
</dbReference>
<proteinExistence type="inferred from homology"/>
<dbReference type="Pfam" id="PF00205">
    <property type="entry name" value="TPP_enzyme_M"/>
    <property type="match status" value="1"/>
</dbReference>
<feature type="domain" description="Thiamine pyrophosphate enzyme TPP-binding" evidence="9">
    <location>
        <begin position="367"/>
        <end position="458"/>
    </location>
</feature>
<dbReference type="InterPro" id="IPR000399">
    <property type="entry name" value="TPP-bd_CS"/>
</dbReference>
<comment type="caution">
    <text evidence="11">The sequence shown here is derived from an EMBL/GenBank/DDBJ whole genome shotgun (WGS) entry which is preliminary data.</text>
</comment>
<name>A0AA35SXS4_GEOBA</name>
<evidence type="ECO:0000256" key="1">
    <source>
        <dbReference type="ARBA" id="ARBA00007812"/>
    </source>
</evidence>
<dbReference type="EMBL" id="CASHTH010002955">
    <property type="protein sequence ID" value="CAI8037649.1"/>
    <property type="molecule type" value="Genomic_DNA"/>
</dbReference>
<dbReference type="PROSITE" id="PS00187">
    <property type="entry name" value="TPP_ENZYMES"/>
    <property type="match status" value="1"/>
</dbReference>
<dbReference type="GO" id="GO:0005948">
    <property type="term" value="C:acetolactate synthase complex"/>
    <property type="evidence" value="ECO:0007669"/>
    <property type="project" value="TreeGrafter"/>
</dbReference>
<sequence>MPQMTGGQALAKQLYREGVRVIFGLPGVQLYHALDALAQETGIKFITTRHEQATAYMADGYSRSGDDIGTALVVPGPGLQNASAAIGTAYAASSPIMVVAGQSTISSDTIRPVTKWAQRILDPRDVPEAVHEAFYQLKSGRPRPVEIEIPPETLADVAEIELLEPVNYQRQAASADSIQEGARIVANAKNPLIYAGGGVNLSGANDALLALAEYLQAPVIETAEGKGAISDRHYLSLGVPRRIDPYHDRMADHDVILAVGTRIQTPQILQGQRVVQIDIDEAELGRNYENTFGIAGDAKMTLEELLKAVSVIKPASESRQAEIEEMREEFFGEGRALEPLHSLSNAVRAAMPDDGILVAGMTQVGYYSRTRFPVYEPKTYLTSSYFGNLGFAYPCALGAKVANPDKAVVAVSGDGGFMYNVQELATAVMYGINAVVVVFNDSAFGNVRRDQTDRFEGRVWLGVAQP</sequence>
<evidence type="ECO:0000256" key="2">
    <source>
        <dbReference type="ARBA" id="ARBA00018936"/>
    </source>
</evidence>
<dbReference type="CDD" id="cd07035">
    <property type="entry name" value="TPP_PYR_POX_like"/>
    <property type="match status" value="1"/>
</dbReference>